<reference evidence="1" key="1">
    <citation type="submission" date="2020-07" db="EMBL/GenBank/DDBJ databases">
        <title>Genome sequence and genetic diversity analysis of an under-domesticated orphan crop, white fonio (Digitaria exilis).</title>
        <authorList>
            <person name="Bennetzen J.L."/>
            <person name="Chen S."/>
            <person name="Ma X."/>
            <person name="Wang X."/>
            <person name="Yssel A.E.J."/>
            <person name="Chaluvadi S.R."/>
            <person name="Johnson M."/>
            <person name="Gangashetty P."/>
            <person name="Hamidou F."/>
            <person name="Sanogo M.D."/>
            <person name="Zwaenepoel A."/>
            <person name="Wallace J."/>
            <person name="Van De Peer Y."/>
            <person name="Van Deynze A."/>
        </authorList>
    </citation>
    <scope>NUCLEOTIDE SEQUENCE</scope>
    <source>
        <tissue evidence="1">Leaves</tissue>
    </source>
</reference>
<dbReference type="AlphaFoldDB" id="A0A835AST8"/>
<evidence type="ECO:0008006" key="3">
    <source>
        <dbReference type="Google" id="ProtNLM"/>
    </source>
</evidence>
<organism evidence="1 2">
    <name type="scientific">Digitaria exilis</name>
    <dbReference type="NCBI Taxonomy" id="1010633"/>
    <lineage>
        <taxon>Eukaryota</taxon>
        <taxon>Viridiplantae</taxon>
        <taxon>Streptophyta</taxon>
        <taxon>Embryophyta</taxon>
        <taxon>Tracheophyta</taxon>
        <taxon>Spermatophyta</taxon>
        <taxon>Magnoliopsida</taxon>
        <taxon>Liliopsida</taxon>
        <taxon>Poales</taxon>
        <taxon>Poaceae</taxon>
        <taxon>PACMAD clade</taxon>
        <taxon>Panicoideae</taxon>
        <taxon>Panicodae</taxon>
        <taxon>Paniceae</taxon>
        <taxon>Anthephorinae</taxon>
        <taxon>Digitaria</taxon>
    </lineage>
</organism>
<name>A0A835AST8_9POAL</name>
<accession>A0A835AST8</accession>
<gene>
    <name evidence="1" type="ORF">HU200_053036</name>
</gene>
<protein>
    <recommendedName>
        <fullName evidence="3">Reverse transcriptase zinc-binding domain-containing protein</fullName>
    </recommendedName>
</protein>
<evidence type="ECO:0000313" key="1">
    <source>
        <dbReference type="EMBL" id="KAF8667359.1"/>
    </source>
</evidence>
<sequence length="110" mass="12983">MEDIGHIFVSCPRAREVWRRLGILPGMEICTYPWLVGTSLDLPSSTHMDVILLILWHIWKARNAAIFDKHVMSSADVLRPTSQDMDSWRCRYKRYAEEWDVWREYIAGCI</sequence>
<dbReference type="OrthoDB" id="696485at2759"/>
<dbReference type="EMBL" id="JACEFO010002300">
    <property type="protein sequence ID" value="KAF8667359.1"/>
    <property type="molecule type" value="Genomic_DNA"/>
</dbReference>
<dbReference type="Proteomes" id="UP000636709">
    <property type="component" value="Unassembled WGS sequence"/>
</dbReference>
<keyword evidence="2" id="KW-1185">Reference proteome</keyword>
<comment type="caution">
    <text evidence="1">The sequence shown here is derived from an EMBL/GenBank/DDBJ whole genome shotgun (WGS) entry which is preliminary data.</text>
</comment>
<evidence type="ECO:0000313" key="2">
    <source>
        <dbReference type="Proteomes" id="UP000636709"/>
    </source>
</evidence>
<proteinExistence type="predicted"/>